<dbReference type="InterPro" id="IPR050090">
    <property type="entry name" value="Tyrosine_recombinase_XerCD"/>
</dbReference>
<dbReference type="InterPro" id="IPR044068">
    <property type="entry name" value="CB"/>
</dbReference>
<evidence type="ECO:0000313" key="7">
    <source>
        <dbReference type="EMBL" id="RHJ22094.1"/>
    </source>
</evidence>
<dbReference type="AlphaFoldDB" id="A0A415C3P1"/>
<dbReference type="GO" id="GO:0006310">
    <property type="term" value="P:DNA recombination"/>
    <property type="evidence" value="ECO:0007669"/>
    <property type="project" value="UniProtKB-KW"/>
</dbReference>
<dbReference type="Gene3D" id="1.10.443.10">
    <property type="entry name" value="Intergrase catalytic core"/>
    <property type="match status" value="1"/>
</dbReference>
<evidence type="ECO:0000259" key="5">
    <source>
        <dbReference type="PROSITE" id="PS51898"/>
    </source>
</evidence>
<comment type="caution">
    <text evidence="7">The sequence shown here is derived from an EMBL/GenBank/DDBJ whole genome shotgun (WGS) entry which is preliminary data.</text>
</comment>
<feature type="compositionally biased region" description="Basic and acidic residues" evidence="4">
    <location>
        <begin position="1"/>
        <end position="10"/>
    </location>
</feature>
<evidence type="ECO:0008006" key="9">
    <source>
        <dbReference type="Google" id="ProtNLM"/>
    </source>
</evidence>
<dbReference type="EMBL" id="QRLR01000006">
    <property type="protein sequence ID" value="RHJ22094.1"/>
    <property type="molecule type" value="Genomic_DNA"/>
</dbReference>
<keyword evidence="2" id="KW-0233">DNA recombination</keyword>
<evidence type="ECO:0000256" key="3">
    <source>
        <dbReference type="PROSITE-ProRule" id="PRU01248"/>
    </source>
</evidence>
<reference evidence="7 8" key="1">
    <citation type="submission" date="2018-08" db="EMBL/GenBank/DDBJ databases">
        <title>A genome reference for cultivated species of the human gut microbiota.</title>
        <authorList>
            <person name="Zou Y."/>
            <person name="Xue W."/>
            <person name="Luo G."/>
        </authorList>
    </citation>
    <scope>NUCLEOTIDE SEQUENCE [LARGE SCALE GENOMIC DNA]</scope>
    <source>
        <strain evidence="7 8">AM12-10</strain>
    </source>
</reference>
<dbReference type="PROSITE" id="PS51900">
    <property type="entry name" value="CB"/>
    <property type="match status" value="1"/>
</dbReference>
<organism evidence="7 8">
    <name type="scientific">Bifidobacterium bifidum</name>
    <dbReference type="NCBI Taxonomy" id="1681"/>
    <lineage>
        <taxon>Bacteria</taxon>
        <taxon>Bacillati</taxon>
        <taxon>Actinomycetota</taxon>
        <taxon>Actinomycetes</taxon>
        <taxon>Bifidobacteriales</taxon>
        <taxon>Bifidobacteriaceae</taxon>
        <taxon>Bifidobacterium</taxon>
    </lineage>
</organism>
<dbReference type="InterPro" id="IPR010998">
    <property type="entry name" value="Integrase_recombinase_N"/>
</dbReference>
<proteinExistence type="predicted"/>
<evidence type="ECO:0000256" key="2">
    <source>
        <dbReference type="ARBA" id="ARBA00023172"/>
    </source>
</evidence>
<dbReference type="GO" id="GO:0003677">
    <property type="term" value="F:DNA binding"/>
    <property type="evidence" value="ECO:0007669"/>
    <property type="project" value="UniProtKB-UniRule"/>
</dbReference>
<evidence type="ECO:0000256" key="1">
    <source>
        <dbReference type="ARBA" id="ARBA00023125"/>
    </source>
</evidence>
<evidence type="ECO:0000259" key="6">
    <source>
        <dbReference type="PROSITE" id="PS51900"/>
    </source>
</evidence>
<dbReference type="GO" id="GO:0015074">
    <property type="term" value="P:DNA integration"/>
    <property type="evidence" value="ECO:0007669"/>
    <property type="project" value="InterPro"/>
</dbReference>
<dbReference type="PANTHER" id="PTHR30349">
    <property type="entry name" value="PHAGE INTEGRASE-RELATED"/>
    <property type="match status" value="1"/>
</dbReference>
<feature type="region of interest" description="Disordered" evidence="4">
    <location>
        <begin position="1"/>
        <end position="23"/>
    </location>
</feature>
<accession>A0A415C3P1</accession>
<protein>
    <recommendedName>
        <fullName evidence="9">Tyr recombinase domain-containing protein</fullName>
    </recommendedName>
</protein>
<feature type="domain" description="Core-binding (CB)" evidence="6">
    <location>
        <begin position="25"/>
        <end position="105"/>
    </location>
</feature>
<sequence length="316" mass="36127">MGRSVRERPGRRAVGHQGGGERMDTPVTRLIAEYLASVPAKSRPAYKRVLGLWLKWCSDNRLNVLQIRRFHIDAYRVWRIERLGKQPATVASELVPICCFYEYLWQEQYIERNPAEHVKRPKLRRWSDGSWLPQEQAAPFLDLAEADRRAFVGAACCLLLLNGLRASEPLKLDISDYYRVGDTPVVHVNRKFDWMQEVGLSERAAKAVERAIGERRKGPLLVWRGKRVTYPQLVSVVTSLGEKVGSARRITPHSLRRSFATTARSQRVPDREIMASGGWSTREMLDRYDMNRLAVENAASVAVAESLKKQNKEETS</sequence>
<name>A0A415C3P1_BIFBI</name>
<gene>
    <name evidence="7" type="ORF">DW137_09745</name>
</gene>
<dbReference type="SUPFAM" id="SSF56349">
    <property type="entry name" value="DNA breaking-rejoining enzymes"/>
    <property type="match status" value="1"/>
</dbReference>
<dbReference type="PROSITE" id="PS51898">
    <property type="entry name" value="TYR_RECOMBINASE"/>
    <property type="match status" value="1"/>
</dbReference>
<evidence type="ECO:0000256" key="4">
    <source>
        <dbReference type="SAM" id="MobiDB-lite"/>
    </source>
</evidence>
<dbReference type="Pfam" id="PF00589">
    <property type="entry name" value="Phage_integrase"/>
    <property type="match status" value="1"/>
</dbReference>
<dbReference type="InterPro" id="IPR011010">
    <property type="entry name" value="DNA_brk_join_enz"/>
</dbReference>
<dbReference type="InterPro" id="IPR013762">
    <property type="entry name" value="Integrase-like_cat_sf"/>
</dbReference>
<dbReference type="CDD" id="cd00397">
    <property type="entry name" value="DNA_BRE_C"/>
    <property type="match status" value="1"/>
</dbReference>
<keyword evidence="1 3" id="KW-0238">DNA-binding</keyword>
<dbReference type="Gene3D" id="1.10.150.130">
    <property type="match status" value="1"/>
</dbReference>
<dbReference type="PANTHER" id="PTHR30349:SF81">
    <property type="entry name" value="TYROSINE RECOMBINASE XERC"/>
    <property type="match status" value="1"/>
</dbReference>
<feature type="domain" description="Tyr recombinase" evidence="5">
    <location>
        <begin position="127"/>
        <end position="303"/>
    </location>
</feature>
<evidence type="ECO:0000313" key="8">
    <source>
        <dbReference type="Proteomes" id="UP000283727"/>
    </source>
</evidence>
<dbReference type="Proteomes" id="UP000283727">
    <property type="component" value="Unassembled WGS sequence"/>
</dbReference>
<dbReference type="InterPro" id="IPR002104">
    <property type="entry name" value="Integrase_catalytic"/>
</dbReference>